<evidence type="ECO:0000256" key="7">
    <source>
        <dbReference type="ARBA" id="ARBA00023125"/>
    </source>
</evidence>
<evidence type="ECO:0000256" key="4">
    <source>
        <dbReference type="ARBA" id="ARBA00022771"/>
    </source>
</evidence>
<dbReference type="AlphaFoldDB" id="A0A8K0K1V6"/>
<feature type="domain" description="C2H2-type" evidence="13">
    <location>
        <begin position="702"/>
        <end position="727"/>
    </location>
</feature>
<feature type="compositionally biased region" description="Basic and acidic residues" evidence="11">
    <location>
        <begin position="327"/>
        <end position="352"/>
    </location>
</feature>
<dbReference type="SMART" id="SM00225">
    <property type="entry name" value="BTB"/>
    <property type="match status" value="1"/>
</dbReference>
<dbReference type="GO" id="GO:0000978">
    <property type="term" value="F:RNA polymerase II cis-regulatory region sequence-specific DNA binding"/>
    <property type="evidence" value="ECO:0007669"/>
    <property type="project" value="TreeGrafter"/>
</dbReference>
<keyword evidence="4 10" id="KW-0863">Zinc-finger</keyword>
<gene>
    <name evidence="14" type="ORF">J437_LFUL011429</name>
</gene>
<keyword evidence="5" id="KW-0862">Zinc</keyword>
<feature type="compositionally biased region" description="Pro residues" evidence="11">
    <location>
        <begin position="220"/>
        <end position="229"/>
    </location>
</feature>
<keyword evidence="3" id="KW-0677">Repeat</keyword>
<dbReference type="GO" id="GO:0005634">
    <property type="term" value="C:nucleus"/>
    <property type="evidence" value="ECO:0007669"/>
    <property type="project" value="UniProtKB-SubCell"/>
</dbReference>
<evidence type="ECO:0008006" key="16">
    <source>
        <dbReference type="Google" id="ProtNLM"/>
    </source>
</evidence>
<dbReference type="Pfam" id="PF00651">
    <property type="entry name" value="BTB"/>
    <property type="match status" value="1"/>
</dbReference>
<dbReference type="Gene3D" id="3.30.710.10">
    <property type="entry name" value="Potassium Channel Kv1.1, Chain A"/>
    <property type="match status" value="1"/>
</dbReference>
<dbReference type="GO" id="GO:0006357">
    <property type="term" value="P:regulation of transcription by RNA polymerase II"/>
    <property type="evidence" value="ECO:0007669"/>
    <property type="project" value="TreeGrafter"/>
</dbReference>
<feature type="domain" description="C2H2-type" evidence="13">
    <location>
        <begin position="674"/>
        <end position="701"/>
    </location>
</feature>
<keyword evidence="15" id="KW-1185">Reference proteome</keyword>
<comment type="caution">
    <text evidence="14">The sequence shown here is derived from an EMBL/GenBank/DDBJ whole genome shotgun (WGS) entry which is preliminary data.</text>
</comment>
<dbReference type="EMBL" id="KZ308275">
    <property type="protein sequence ID" value="KAG8226316.1"/>
    <property type="molecule type" value="Genomic_DNA"/>
</dbReference>
<dbReference type="PANTHER" id="PTHR45993:SF7">
    <property type="entry name" value="TRANSCRIPTION FACTOR KEN"/>
    <property type="match status" value="1"/>
</dbReference>
<dbReference type="PANTHER" id="PTHR45993">
    <property type="entry name" value="B-CELL LYMPHOMA/LEUKEMIA 11"/>
    <property type="match status" value="1"/>
</dbReference>
<dbReference type="SMART" id="SM00355">
    <property type="entry name" value="ZnF_C2H2"/>
    <property type="match status" value="3"/>
</dbReference>
<feature type="compositionally biased region" description="Polar residues" evidence="11">
    <location>
        <begin position="201"/>
        <end position="219"/>
    </location>
</feature>
<evidence type="ECO:0000313" key="15">
    <source>
        <dbReference type="Proteomes" id="UP000792457"/>
    </source>
</evidence>
<keyword evidence="6" id="KW-0805">Transcription regulation</keyword>
<keyword evidence="2" id="KW-0479">Metal-binding</keyword>
<evidence type="ECO:0000256" key="2">
    <source>
        <dbReference type="ARBA" id="ARBA00022723"/>
    </source>
</evidence>
<evidence type="ECO:0000256" key="8">
    <source>
        <dbReference type="ARBA" id="ARBA00023163"/>
    </source>
</evidence>
<evidence type="ECO:0000256" key="11">
    <source>
        <dbReference type="SAM" id="MobiDB-lite"/>
    </source>
</evidence>
<comment type="subcellular location">
    <subcellularLocation>
        <location evidence="1">Nucleus</location>
    </subcellularLocation>
</comment>
<dbReference type="PROSITE" id="PS00028">
    <property type="entry name" value="ZINC_FINGER_C2H2_1"/>
    <property type="match status" value="3"/>
</dbReference>
<accession>A0A8K0K1V6</accession>
<sequence>MMGSRRYQVAVPNDNAINYDSRYSTEGYSVIKKNPLTSDVKLTSTTTMHHNDSGLLTLHYGKHHASLVHEIRSWFNLECFADVVLACDGGTLRAHRLVLASASPLVRRLLLEDQHSHHHCAGLPEEADETGRPSRPCPGGASCSPVTIHLPGVQIADLRHLLDFLYTGEAVLQSNQVDALNELIALLQISTAELWDRAPGSETSVPSNSQSGGTSVTPAQQPPPPPPPSTERVAPTNRYRAHQQPFSQPPPHPAKSERGPGRPIGSGKLDKTGRKGCNKVGGCGSPSSGRRRNSLNPVNLSLTPDRQSHSGGGSRGQFPPNASNGEVIKEEVNRPDEDEKVEERRESPEDGRRRRRPSGGSSAEADAATDEAVDASRKDEEVVVKSSGSPLGSYSNINESSNQSTLSHRDSDSPQRKRKSEAPSETISNKKHSLSNGALGSSEGDGPEEEESGVITDGRRINPVPTSILGRNSDDIGGAFHPLPQPSIIPRKRPGFHNPPAQNTPFVPCPPSSPYIAGALGGGGAVGMEEAVKEGGGGDGARTPVSEERGGGGADATAPPSPVLLQDTTPEEIVVKYRPPSEDGAMGGPGVLGAAVFPGGIVVPHGGQDVAWAWSLFQQGGAGADAYGSGTSPTDTPTLPGGLYAGAKQQDMISAGSIPGGTGSTVGNQPSREYRCEYCGKQFGMSWNLKTHLRVHTGEKPFACRLCVAMFKQKAHLLKHLCSVHRGVLAADEGGGANGGGVGSTRFNCCFCRLSFDSLQELIRHLSGPHNNLLLSKNLND</sequence>
<evidence type="ECO:0000259" key="13">
    <source>
        <dbReference type="PROSITE" id="PS50157"/>
    </source>
</evidence>
<evidence type="ECO:0000256" key="3">
    <source>
        <dbReference type="ARBA" id="ARBA00022737"/>
    </source>
</evidence>
<dbReference type="OrthoDB" id="8117402at2759"/>
<evidence type="ECO:0000256" key="5">
    <source>
        <dbReference type="ARBA" id="ARBA00022833"/>
    </source>
</evidence>
<dbReference type="GO" id="GO:0008270">
    <property type="term" value="F:zinc ion binding"/>
    <property type="evidence" value="ECO:0007669"/>
    <property type="project" value="UniProtKB-KW"/>
</dbReference>
<keyword evidence="9" id="KW-0539">Nucleus</keyword>
<protein>
    <recommendedName>
        <fullName evidence="16">Transcription factor Ken</fullName>
    </recommendedName>
</protein>
<dbReference type="InterPro" id="IPR011333">
    <property type="entry name" value="SKP1/BTB/POZ_sf"/>
</dbReference>
<dbReference type="GO" id="GO:0003700">
    <property type="term" value="F:DNA-binding transcription factor activity"/>
    <property type="evidence" value="ECO:0007669"/>
    <property type="project" value="TreeGrafter"/>
</dbReference>
<evidence type="ECO:0000256" key="1">
    <source>
        <dbReference type="ARBA" id="ARBA00004123"/>
    </source>
</evidence>
<dbReference type="InterPro" id="IPR000210">
    <property type="entry name" value="BTB/POZ_dom"/>
</dbReference>
<feature type="region of interest" description="Disordered" evidence="11">
    <location>
        <begin position="198"/>
        <end position="481"/>
    </location>
</feature>
<dbReference type="FunFam" id="3.30.160.60:FF:002034">
    <property type="entry name" value="transcription factor Ken"/>
    <property type="match status" value="1"/>
</dbReference>
<dbReference type="FunFam" id="3.30.160.60:FF:002059">
    <property type="entry name" value="transcription factor Ken"/>
    <property type="match status" value="1"/>
</dbReference>
<reference evidence="14" key="1">
    <citation type="submission" date="2013-04" db="EMBL/GenBank/DDBJ databases">
        <authorList>
            <person name="Qu J."/>
            <person name="Murali S.C."/>
            <person name="Bandaranaike D."/>
            <person name="Bellair M."/>
            <person name="Blankenburg K."/>
            <person name="Chao H."/>
            <person name="Dinh H."/>
            <person name="Doddapaneni H."/>
            <person name="Downs B."/>
            <person name="Dugan-Rocha S."/>
            <person name="Elkadiri S."/>
            <person name="Gnanaolivu R.D."/>
            <person name="Hernandez B."/>
            <person name="Javaid M."/>
            <person name="Jayaseelan J.C."/>
            <person name="Lee S."/>
            <person name="Li M."/>
            <person name="Ming W."/>
            <person name="Munidasa M."/>
            <person name="Muniz J."/>
            <person name="Nguyen L."/>
            <person name="Ongeri F."/>
            <person name="Osuji N."/>
            <person name="Pu L.-L."/>
            <person name="Puazo M."/>
            <person name="Qu C."/>
            <person name="Quiroz J."/>
            <person name="Raj R."/>
            <person name="Weissenberger G."/>
            <person name="Xin Y."/>
            <person name="Zou X."/>
            <person name="Han Y."/>
            <person name="Richards S."/>
            <person name="Worley K."/>
            <person name="Muzny D."/>
            <person name="Gibbs R."/>
        </authorList>
    </citation>
    <scope>NUCLEOTIDE SEQUENCE</scope>
    <source>
        <strain evidence="14">Sampled in the wild</strain>
    </source>
</reference>
<evidence type="ECO:0000256" key="10">
    <source>
        <dbReference type="PROSITE-ProRule" id="PRU00042"/>
    </source>
</evidence>
<evidence type="ECO:0000259" key="12">
    <source>
        <dbReference type="PROSITE" id="PS50097"/>
    </source>
</evidence>
<dbReference type="InterPro" id="IPR051497">
    <property type="entry name" value="Dev/Hematopoietic_TF"/>
</dbReference>
<evidence type="ECO:0000256" key="9">
    <source>
        <dbReference type="ARBA" id="ARBA00023242"/>
    </source>
</evidence>
<feature type="domain" description="BTB" evidence="12">
    <location>
        <begin position="81"/>
        <end position="174"/>
    </location>
</feature>
<keyword evidence="8" id="KW-0804">Transcription</keyword>
<dbReference type="InterPro" id="IPR013087">
    <property type="entry name" value="Znf_C2H2_type"/>
</dbReference>
<evidence type="ECO:0000313" key="14">
    <source>
        <dbReference type="EMBL" id="KAG8226316.1"/>
    </source>
</evidence>
<dbReference type="PROSITE" id="PS50157">
    <property type="entry name" value="ZINC_FINGER_C2H2_2"/>
    <property type="match status" value="2"/>
</dbReference>
<dbReference type="SUPFAM" id="SSF57667">
    <property type="entry name" value="beta-beta-alpha zinc fingers"/>
    <property type="match status" value="1"/>
</dbReference>
<dbReference type="PROSITE" id="PS50097">
    <property type="entry name" value="BTB"/>
    <property type="match status" value="1"/>
</dbReference>
<evidence type="ECO:0000256" key="6">
    <source>
        <dbReference type="ARBA" id="ARBA00023015"/>
    </source>
</evidence>
<dbReference type="Pfam" id="PF00096">
    <property type="entry name" value="zf-C2H2"/>
    <property type="match status" value="1"/>
</dbReference>
<feature type="compositionally biased region" description="Polar residues" evidence="11">
    <location>
        <begin position="295"/>
        <end position="305"/>
    </location>
</feature>
<reference evidence="14" key="2">
    <citation type="submission" date="2017-10" db="EMBL/GenBank/DDBJ databases">
        <title>Ladona fulva Genome sequencing and assembly.</title>
        <authorList>
            <person name="Murali S."/>
            <person name="Richards S."/>
            <person name="Bandaranaike D."/>
            <person name="Bellair M."/>
            <person name="Blankenburg K."/>
            <person name="Chao H."/>
            <person name="Dinh H."/>
            <person name="Doddapaneni H."/>
            <person name="Dugan-Rocha S."/>
            <person name="Elkadiri S."/>
            <person name="Gnanaolivu R."/>
            <person name="Hernandez B."/>
            <person name="Skinner E."/>
            <person name="Javaid M."/>
            <person name="Lee S."/>
            <person name="Li M."/>
            <person name="Ming W."/>
            <person name="Munidasa M."/>
            <person name="Muniz J."/>
            <person name="Nguyen L."/>
            <person name="Hughes D."/>
            <person name="Osuji N."/>
            <person name="Pu L.-L."/>
            <person name="Puazo M."/>
            <person name="Qu C."/>
            <person name="Quiroz J."/>
            <person name="Raj R."/>
            <person name="Weissenberger G."/>
            <person name="Xin Y."/>
            <person name="Zou X."/>
            <person name="Han Y."/>
            <person name="Worley K."/>
            <person name="Muzny D."/>
            <person name="Gibbs R."/>
        </authorList>
    </citation>
    <scope>NUCLEOTIDE SEQUENCE</scope>
    <source>
        <strain evidence="14">Sampled in the wild</strain>
    </source>
</reference>
<feature type="region of interest" description="Disordered" evidence="11">
    <location>
        <begin position="531"/>
        <end position="564"/>
    </location>
</feature>
<dbReference type="Proteomes" id="UP000792457">
    <property type="component" value="Unassembled WGS sequence"/>
</dbReference>
<feature type="compositionally biased region" description="Basic and acidic residues" evidence="11">
    <location>
        <begin position="374"/>
        <end position="383"/>
    </location>
</feature>
<name>A0A8K0K1V6_LADFU</name>
<dbReference type="InterPro" id="IPR036236">
    <property type="entry name" value="Znf_C2H2_sf"/>
</dbReference>
<keyword evidence="7" id="KW-0238">DNA-binding</keyword>
<dbReference type="Gene3D" id="3.30.160.60">
    <property type="entry name" value="Classic Zinc Finger"/>
    <property type="match status" value="2"/>
</dbReference>
<proteinExistence type="predicted"/>
<dbReference type="SUPFAM" id="SSF54695">
    <property type="entry name" value="POZ domain"/>
    <property type="match status" value="1"/>
</dbReference>
<feature type="compositionally biased region" description="Polar residues" evidence="11">
    <location>
        <begin position="386"/>
        <end position="406"/>
    </location>
</feature>
<organism evidence="14 15">
    <name type="scientific">Ladona fulva</name>
    <name type="common">Scarce chaser dragonfly</name>
    <name type="synonym">Libellula fulva</name>
    <dbReference type="NCBI Taxonomy" id="123851"/>
    <lineage>
        <taxon>Eukaryota</taxon>
        <taxon>Metazoa</taxon>
        <taxon>Ecdysozoa</taxon>
        <taxon>Arthropoda</taxon>
        <taxon>Hexapoda</taxon>
        <taxon>Insecta</taxon>
        <taxon>Pterygota</taxon>
        <taxon>Palaeoptera</taxon>
        <taxon>Odonata</taxon>
        <taxon>Epiprocta</taxon>
        <taxon>Anisoptera</taxon>
        <taxon>Libelluloidea</taxon>
        <taxon>Libellulidae</taxon>
        <taxon>Ladona</taxon>
    </lineage>
</organism>